<feature type="non-terminal residue" evidence="1">
    <location>
        <position position="1"/>
    </location>
</feature>
<dbReference type="PANTHER" id="PTHR33487:SF1">
    <property type="entry name" value="CILIA- AND FLAGELLA-ASSOCIATED PROTEIN 54"/>
    <property type="match status" value="1"/>
</dbReference>
<comment type="caution">
    <text evidence="1">The sequence shown here is derived from an EMBL/GenBank/DDBJ whole genome shotgun (WGS) entry which is preliminary data.</text>
</comment>
<proteinExistence type="predicted"/>
<evidence type="ECO:0000313" key="2">
    <source>
        <dbReference type="Proteomes" id="UP000018936"/>
    </source>
</evidence>
<protein>
    <submittedName>
        <fullName evidence="1">Uncharacterized protein</fullName>
    </submittedName>
</protein>
<dbReference type="Proteomes" id="UP000018936">
    <property type="component" value="Unassembled WGS sequence"/>
</dbReference>
<gene>
    <name evidence="1" type="ORF">L345_08969</name>
</gene>
<evidence type="ECO:0000313" key="1">
    <source>
        <dbReference type="EMBL" id="ETE65258.1"/>
    </source>
</evidence>
<keyword evidence="2" id="KW-1185">Reference proteome</keyword>
<dbReference type="OrthoDB" id="2104158at2759"/>
<sequence>MDIFQQPPREQLFLAYEYIDRAIIAINQAHVLTVLPDGTSVFDNYCKKMTTEEQVVNKTSSSDNERSPIGNNFIMDLHIELIQAQHRIAIKLLNATQGRHSKW</sequence>
<dbReference type="EMBL" id="AZIM01001941">
    <property type="protein sequence ID" value="ETE65258.1"/>
    <property type="molecule type" value="Genomic_DNA"/>
</dbReference>
<name>V8NU86_OPHHA</name>
<dbReference type="GO" id="GO:0060271">
    <property type="term" value="P:cilium assembly"/>
    <property type="evidence" value="ECO:0007669"/>
    <property type="project" value="TreeGrafter"/>
</dbReference>
<organism evidence="1 2">
    <name type="scientific">Ophiophagus hannah</name>
    <name type="common">King cobra</name>
    <name type="synonym">Naja hannah</name>
    <dbReference type="NCBI Taxonomy" id="8665"/>
    <lineage>
        <taxon>Eukaryota</taxon>
        <taxon>Metazoa</taxon>
        <taxon>Chordata</taxon>
        <taxon>Craniata</taxon>
        <taxon>Vertebrata</taxon>
        <taxon>Euteleostomi</taxon>
        <taxon>Lepidosauria</taxon>
        <taxon>Squamata</taxon>
        <taxon>Bifurcata</taxon>
        <taxon>Unidentata</taxon>
        <taxon>Episquamata</taxon>
        <taxon>Toxicofera</taxon>
        <taxon>Serpentes</taxon>
        <taxon>Colubroidea</taxon>
        <taxon>Elapidae</taxon>
        <taxon>Elapinae</taxon>
        <taxon>Ophiophagus</taxon>
    </lineage>
</organism>
<dbReference type="AlphaFoldDB" id="V8NU86"/>
<accession>V8NU86</accession>
<dbReference type="PANTHER" id="PTHR33487">
    <property type="entry name" value="CILIA- AND FLAGELLA-ASSOCIATED PROTEIN 54"/>
    <property type="match status" value="1"/>
</dbReference>
<reference evidence="1 2" key="1">
    <citation type="journal article" date="2013" name="Proc. Natl. Acad. Sci. U.S.A.">
        <title>The king cobra genome reveals dynamic gene evolution and adaptation in the snake venom system.</title>
        <authorList>
            <person name="Vonk F.J."/>
            <person name="Casewell N.R."/>
            <person name="Henkel C.V."/>
            <person name="Heimberg A.M."/>
            <person name="Jansen H.J."/>
            <person name="McCleary R.J."/>
            <person name="Kerkkamp H.M."/>
            <person name="Vos R.A."/>
            <person name="Guerreiro I."/>
            <person name="Calvete J.J."/>
            <person name="Wuster W."/>
            <person name="Woods A.E."/>
            <person name="Logan J.M."/>
            <person name="Harrison R.A."/>
            <person name="Castoe T.A."/>
            <person name="de Koning A.P."/>
            <person name="Pollock D.D."/>
            <person name="Yandell M."/>
            <person name="Calderon D."/>
            <person name="Renjifo C."/>
            <person name="Currier R.B."/>
            <person name="Salgado D."/>
            <person name="Pla D."/>
            <person name="Sanz L."/>
            <person name="Hyder A.S."/>
            <person name="Ribeiro J.M."/>
            <person name="Arntzen J.W."/>
            <person name="van den Thillart G.E."/>
            <person name="Boetzer M."/>
            <person name="Pirovano W."/>
            <person name="Dirks R.P."/>
            <person name="Spaink H.P."/>
            <person name="Duboule D."/>
            <person name="McGlinn E."/>
            <person name="Kini R.M."/>
            <person name="Richardson M.K."/>
        </authorList>
    </citation>
    <scope>NUCLEOTIDE SEQUENCE</scope>
    <source>
        <tissue evidence="1">Blood</tissue>
    </source>
</reference>